<evidence type="ECO:0000256" key="5">
    <source>
        <dbReference type="PROSITE-ProRule" id="PRU00035"/>
    </source>
</evidence>
<feature type="compositionally biased region" description="Polar residues" evidence="7">
    <location>
        <begin position="65"/>
        <end position="83"/>
    </location>
</feature>
<dbReference type="EMBL" id="JBEUOH010000003">
    <property type="protein sequence ID" value="KAL0895508.1"/>
    <property type="molecule type" value="Genomic_DNA"/>
</dbReference>
<dbReference type="Pfam" id="PF24324">
    <property type="entry name" value="MYND_ZMYND11_ZMYD8"/>
    <property type="match status" value="1"/>
</dbReference>
<dbReference type="InterPro" id="IPR036427">
    <property type="entry name" value="Bromodomain-like_sf"/>
</dbReference>
<dbReference type="CDD" id="cd20160">
    <property type="entry name" value="PWWP_PRKCBP1"/>
    <property type="match status" value="1"/>
</dbReference>
<dbReference type="InterPro" id="IPR011011">
    <property type="entry name" value="Znf_FYVE_PHD"/>
</dbReference>
<accession>A0ABR3IGZ6</accession>
<evidence type="ECO:0000259" key="9">
    <source>
        <dbReference type="PROSITE" id="PS50016"/>
    </source>
</evidence>
<feature type="region of interest" description="Disordered" evidence="7">
    <location>
        <begin position="1606"/>
        <end position="1633"/>
    </location>
</feature>
<dbReference type="SUPFAM" id="SSF63748">
    <property type="entry name" value="Tudor/PWWP/MBT"/>
    <property type="match status" value="1"/>
</dbReference>
<feature type="compositionally biased region" description="Basic and acidic residues" evidence="7">
    <location>
        <begin position="849"/>
        <end position="889"/>
    </location>
</feature>
<evidence type="ECO:0000259" key="10">
    <source>
        <dbReference type="PROSITE" id="PS50812"/>
    </source>
</evidence>
<evidence type="ECO:0000256" key="3">
    <source>
        <dbReference type="ARBA" id="ARBA00022833"/>
    </source>
</evidence>
<protein>
    <recommendedName>
        <fullName evidence="14">Protein kinase C-binding protein 1-like</fullName>
    </recommendedName>
</protein>
<dbReference type="SUPFAM" id="SSF57903">
    <property type="entry name" value="FYVE/PHD zinc finger"/>
    <property type="match status" value="1"/>
</dbReference>
<evidence type="ECO:0000256" key="6">
    <source>
        <dbReference type="PROSITE-ProRule" id="PRU00134"/>
    </source>
</evidence>
<feature type="compositionally biased region" description="Polar residues" evidence="7">
    <location>
        <begin position="1091"/>
        <end position="1111"/>
    </location>
</feature>
<dbReference type="PANTHER" id="PTHR46453:SF5">
    <property type="entry name" value="PROTEIN KINASE C-BINDING PROTEIN 1 ISOFORM X1"/>
    <property type="match status" value="1"/>
</dbReference>
<feature type="compositionally biased region" description="Basic and acidic residues" evidence="7">
    <location>
        <begin position="236"/>
        <end position="245"/>
    </location>
</feature>
<dbReference type="InterPro" id="IPR056987">
    <property type="entry name" value="ZMYND8_CC"/>
</dbReference>
<evidence type="ECO:0000256" key="1">
    <source>
        <dbReference type="ARBA" id="ARBA00022723"/>
    </source>
</evidence>
<feature type="region of interest" description="Disordered" evidence="7">
    <location>
        <begin position="716"/>
        <end position="1028"/>
    </location>
</feature>
<evidence type="ECO:0000259" key="8">
    <source>
        <dbReference type="PROSITE" id="PS50014"/>
    </source>
</evidence>
<keyword evidence="3" id="KW-0862">Zinc</keyword>
<evidence type="ECO:0008006" key="14">
    <source>
        <dbReference type="Google" id="ProtNLM"/>
    </source>
</evidence>
<dbReference type="InterPro" id="IPR001487">
    <property type="entry name" value="Bromodomain"/>
</dbReference>
<organism evidence="12 13">
    <name type="scientific">Loxostege sticticalis</name>
    <name type="common">Beet webworm moth</name>
    <dbReference type="NCBI Taxonomy" id="481309"/>
    <lineage>
        <taxon>Eukaryota</taxon>
        <taxon>Metazoa</taxon>
        <taxon>Ecdysozoa</taxon>
        <taxon>Arthropoda</taxon>
        <taxon>Hexapoda</taxon>
        <taxon>Insecta</taxon>
        <taxon>Pterygota</taxon>
        <taxon>Neoptera</taxon>
        <taxon>Endopterygota</taxon>
        <taxon>Lepidoptera</taxon>
        <taxon>Glossata</taxon>
        <taxon>Ditrysia</taxon>
        <taxon>Pyraloidea</taxon>
        <taxon>Crambidae</taxon>
        <taxon>Pyraustinae</taxon>
        <taxon>Loxostege</taxon>
    </lineage>
</organism>
<keyword evidence="13" id="KW-1185">Reference proteome</keyword>
<evidence type="ECO:0000313" key="12">
    <source>
        <dbReference type="EMBL" id="KAL0895508.1"/>
    </source>
</evidence>
<feature type="compositionally biased region" description="Basic and acidic residues" evidence="7">
    <location>
        <begin position="106"/>
        <end position="117"/>
    </location>
</feature>
<evidence type="ECO:0000259" key="11">
    <source>
        <dbReference type="PROSITE" id="PS50865"/>
    </source>
</evidence>
<dbReference type="PROSITE" id="PS01360">
    <property type="entry name" value="ZF_MYND_1"/>
    <property type="match status" value="1"/>
</dbReference>
<dbReference type="SMART" id="SM00293">
    <property type="entry name" value="PWWP"/>
    <property type="match status" value="1"/>
</dbReference>
<feature type="domain" description="MYND-type" evidence="11">
    <location>
        <begin position="1564"/>
        <end position="1598"/>
    </location>
</feature>
<dbReference type="PROSITE" id="PS50865">
    <property type="entry name" value="ZF_MYND_2"/>
    <property type="match status" value="1"/>
</dbReference>
<feature type="compositionally biased region" description="Polar residues" evidence="7">
    <location>
        <begin position="839"/>
        <end position="848"/>
    </location>
</feature>
<dbReference type="Gene3D" id="3.30.40.10">
    <property type="entry name" value="Zinc/RING finger domain, C3HC4 (zinc finger)"/>
    <property type="match status" value="1"/>
</dbReference>
<feature type="region of interest" description="Disordered" evidence="7">
    <location>
        <begin position="343"/>
        <end position="375"/>
    </location>
</feature>
<comment type="caution">
    <text evidence="12">The sequence shown here is derived from an EMBL/GenBank/DDBJ whole genome shotgun (WGS) entry which is preliminary data.</text>
</comment>
<dbReference type="PANTHER" id="PTHR46453">
    <property type="entry name" value="PROTEIN KINASE C-BINDING PROTEIN 1"/>
    <property type="match status" value="1"/>
</dbReference>
<feature type="compositionally biased region" description="Basic and acidic residues" evidence="7">
    <location>
        <begin position="174"/>
        <end position="189"/>
    </location>
</feature>
<dbReference type="InterPro" id="IPR000313">
    <property type="entry name" value="PWWP_dom"/>
</dbReference>
<feature type="domain" description="Bromo" evidence="8">
    <location>
        <begin position="486"/>
        <end position="556"/>
    </location>
</feature>
<feature type="compositionally biased region" description="Basic and acidic residues" evidence="7">
    <location>
        <begin position="1"/>
        <end position="11"/>
    </location>
</feature>
<feature type="region of interest" description="Disordered" evidence="7">
    <location>
        <begin position="299"/>
        <end position="328"/>
    </location>
</feature>
<keyword evidence="1" id="KW-0479">Metal-binding</keyword>
<dbReference type="InterPro" id="IPR044075">
    <property type="entry name" value="PRKCBP1_PHD"/>
</dbReference>
<feature type="compositionally biased region" description="Polar residues" evidence="7">
    <location>
        <begin position="48"/>
        <end position="59"/>
    </location>
</feature>
<feature type="region of interest" description="Disordered" evidence="7">
    <location>
        <begin position="1089"/>
        <end position="1111"/>
    </location>
</feature>
<evidence type="ECO:0000256" key="7">
    <source>
        <dbReference type="SAM" id="MobiDB-lite"/>
    </source>
</evidence>
<evidence type="ECO:0000313" key="13">
    <source>
        <dbReference type="Proteomes" id="UP001549920"/>
    </source>
</evidence>
<keyword evidence="4 5" id="KW-0103">Bromodomain</keyword>
<feature type="compositionally biased region" description="Basic and acidic residues" evidence="7">
    <location>
        <begin position="1214"/>
        <end position="1223"/>
    </location>
</feature>
<feature type="domain" description="PHD-type" evidence="9">
    <location>
        <begin position="394"/>
        <end position="453"/>
    </location>
</feature>
<dbReference type="InterPro" id="IPR002893">
    <property type="entry name" value="Znf_MYND"/>
</dbReference>
<dbReference type="SMART" id="SM00249">
    <property type="entry name" value="PHD"/>
    <property type="match status" value="1"/>
</dbReference>
<dbReference type="Proteomes" id="UP001549920">
    <property type="component" value="Unassembled WGS sequence"/>
</dbReference>
<feature type="compositionally biased region" description="Basic and acidic residues" evidence="7">
    <location>
        <begin position="965"/>
        <end position="1003"/>
    </location>
</feature>
<feature type="compositionally biased region" description="Basic and acidic residues" evidence="7">
    <location>
        <begin position="763"/>
        <end position="799"/>
    </location>
</feature>
<feature type="region of interest" description="Disordered" evidence="7">
    <location>
        <begin position="1"/>
        <end position="245"/>
    </location>
</feature>
<sequence>MEESSEAHMETDVSSTTEDVPEALEVTGSNGNVEMVVIVEKVTDDESTCSSNDQGNKPSTAADCQMTTDSNPDNSDAPQTSPQKAAPEPVSEKSPTKHTVAQKSPLKQEHSYNKEPIEETSGVASPSLFQSEETVDSSCKVDVLKTPKKSTTPKKQSPVKDAQKPPQTSPIKEQAPETKKSSPKKDVTSEKPVINGTVENSTNEKEENDSNQSMPIEIVIEKEASNDSQVESQSDISEKEHNKSISRELKSLIKSAKESKIISECTQLTTKTRKSRVLLDTSNSSLNVSLEADKIQDVRRSSINSQKSNCSEKSEKVPVKRSMRSQNPEFVNKVKQFLNSVTSKVQKESDDGTDDDLEETKVKDTKNESSPILPKKKKVVENVDPGSNNKLKSDPYCWRCHWAVEQVANEKNAHPPMVCTVCPRAFHYKCLSGAERSKISTDKSWVCPECMGILHAESSETRSLAMKKISLGTLCDLLMHALERMMDLNGVEPFMQPVDRNLFPDYDNYVVHPMDLTQMKANITDGVYGSTEAFLADTQWILHNSIIFNTCEQGFVQSKLTAAARTLVRSCRAEMGEIEACPECYAAAHARKPTWFTDVCTTPHMLLWAKLKGFPYWPAKGMSVNNAGLVDVRFFGAHDRAWVPAKDCFLYSEKDPNNFRTKRQDILDSMQEAEQHIRNISRKYGKFVYPPFRTQFDPSKLTEQLKMMIPSFEGEVRVPTKEKQATASPSLVKDKRSSKSSKSSFNDGDVSEGEDASNLSSRKMADGAHIARIEDDAAEKDKSMEVDTKEDTEKPPEKPSRKRRRSEMEEAAVITIMESQPKEKKKKGDNEGEYKANGKNESQTPANSTKEEPKATKEGEAKDKPESPPVKTKDNEPSSSIPEKEKDAPKLTPIRLVISANQKRVVAKTTGRGSPKVLPIKIRQTKLDKSIVITKVKPSKDEKIKSQKRRNSKGNKSLNGSTASEKADKTEKKIEKTTENEKSKDNKEASTNKNKDDANKSTSEKANPSKANAGSPKSKERIQFDDDTSLAEIARGANKTAVTNSNVPGLPTISSVRSLSTTAQNTSTTNIKSTTSAKMIEVTIEPGMSLLTPTSSDSAQNVKETTKTSEPSMVGRVGVRAFARMASPEPQKNKEVEVEIKAEPIDFEDHDRQLEKLDMMKAFRLRPVSQAAPASSLREVRINKVVMTPLNARKTATKTIEVRPRARKTFPQPKKPDDGRSELNSKNSMVYIPIQPPMTPGPLRVRPAVSTSNGSVAGTPGPRPTAPIITTTPNNIVNTVTTPLVPSSVPPLSNVTPTSVVSSSTTNTPTPLPLVQVGQVPTTVHRVPLITSVNGQWTFSLQPIMSVGGIDDSSTPPLLNGLPERSNPGVNITPLSSGPAVTAMMPGTTVVPVPGPAVIVPNSSGTNMPALAPTSNASPRTTECCTVNPGEPPRLQQRPVLMNPLDSQTPIGNVPPPSTVGPVTAKLNQNAVKLTDFFRTLLEDSLEKLDDPSTQLTTLRLKSEQMRWRHQQEIEEMKHNHELVLAEMRTSFEKEKARLTAELRRVAQTELEAAVKQAKGKQWCANCYQEAQFYCCWNTSYCDYPCQRAHWAHHYAVCTQQRPGDTANNPNDAPGSRLQPQPENIPKCTTAPSTTPTLTVGGKLAQRAQDAPPAPKTSSIIMSMVEDKSGNQTMKCVGVYKPPASVTNNQIAPIMVNNQINNEETTPNTTNKVVTSGGYLIVGGSSTTQVTTPPRRTHTIQYYT</sequence>
<keyword evidence="2 6" id="KW-0863">Zinc-finger</keyword>
<dbReference type="PROSITE" id="PS50014">
    <property type="entry name" value="BROMODOMAIN_2"/>
    <property type="match status" value="1"/>
</dbReference>
<dbReference type="PROSITE" id="PS50016">
    <property type="entry name" value="ZF_PHD_2"/>
    <property type="match status" value="1"/>
</dbReference>
<feature type="domain" description="PWWP" evidence="10">
    <location>
        <begin position="603"/>
        <end position="654"/>
    </location>
</feature>
<dbReference type="SUPFAM" id="SSF47370">
    <property type="entry name" value="Bromodomain"/>
    <property type="match status" value="1"/>
</dbReference>
<dbReference type="Pfam" id="PF00439">
    <property type="entry name" value="Bromodomain"/>
    <property type="match status" value="1"/>
</dbReference>
<gene>
    <name evidence="12" type="ORF">ABMA27_011618</name>
</gene>
<dbReference type="PROSITE" id="PS50812">
    <property type="entry name" value="PWWP"/>
    <property type="match status" value="1"/>
</dbReference>
<proteinExistence type="predicted"/>
<dbReference type="Gene3D" id="1.20.920.10">
    <property type="entry name" value="Bromodomain-like"/>
    <property type="match status" value="1"/>
</dbReference>
<feature type="compositionally biased region" description="Basic and acidic residues" evidence="7">
    <location>
        <begin position="820"/>
        <end position="838"/>
    </location>
</feature>
<dbReference type="Pfam" id="PF00855">
    <property type="entry name" value="PWWP"/>
    <property type="match status" value="1"/>
</dbReference>
<dbReference type="Pfam" id="PF23460">
    <property type="entry name" value="ZMYND8_CC"/>
    <property type="match status" value="1"/>
</dbReference>
<name>A0ABR3IGZ6_LOXSC</name>
<feature type="compositionally biased region" description="Polar residues" evidence="7">
    <location>
        <begin position="226"/>
        <end position="235"/>
    </location>
</feature>
<feature type="region of interest" description="Disordered" evidence="7">
    <location>
        <begin position="1251"/>
        <end position="1273"/>
    </location>
</feature>
<dbReference type="InterPro" id="IPR013083">
    <property type="entry name" value="Znf_RING/FYVE/PHD"/>
</dbReference>
<evidence type="ECO:0000256" key="4">
    <source>
        <dbReference type="ARBA" id="ARBA00023117"/>
    </source>
</evidence>
<dbReference type="SUPFAM" id="SSF144232">
    <property type="entry name" value="HIT/MYND zinc finger-like"/>
    <property type="match status" value="1"/>
</dbReference>
<dbReference type="InterPro" id="IPR001965">
    <property type="entry name" value="Znf_PHD"/>
</dbReference>
<evidence type="ECO:0000256" key="2">
    <source>
        <dbReference type="ARBA" id="ARBA00022771"/>
    </source>
</evidence>
<feature type="compositionally biased region" description="Polar residues" evidence="7">
    <location>
        <begin position="954"/>
        <end position="964"/>
    </location>
</feature>
<dbReference type="Gene3D" id="2.30.30.140">
    <property type="match status" value="1"/>
</dbReference>
<feature type="region of interest" description="Disordered" evidence="7">
    <location>
        <begin position="1205"/>
        <end position="1226"/>
    </location>
</feature>
<reference evidence="12 13" key="1">
    <citation type="submission" date="2024-06" db="EMBL/GenBank/DDBJ databases">
        <title>A chromosome-level genome assembly of beet webworm, Loxostege sticticalis.</title>
        <authorList>
            <person name="Zhang Y."/>
        </authorList>
    </citation>
    <scope>NUCLEOTIDE SEQUENCE [LARGE SCALE GENOMIC DNA]</scope>
    <source>
        <strain evidence="12">AQ026</strain>
        <tissue evidence="12">Whole body</tissue>
    </source>
</reference>
<dbReference type="InterPro" id="IPR019787">
    <property type="entry name" value="Znf_PHD-finger"/>
</dbReference>
<feature type="compositionally biased region" description="Polar residues" evidence="7">
    <location>
        <begin position="122"/>
        <end position="132"/>
    </location>
</feature>
<dbReference type="SMART" id="SM00297">
    <property type="entry name" value="BROMO"/>
    <property type="match status" value="1"/>
</dbReference>
<dbReference type="InterPro" id="IPR057053">
    <property type="entry name" value="MYND_ZMYND11_ZMYD8"/>
</dbReference>
<dbReference type="CDD" id="cd15538">
    <property type="entry name" value="PHD_PRKCBP1"/>
    <property type="match status" value="1"/>
</dbReference>